<dbReference type="AlphaFoldDB" id="A0A0E0JDD9"/>
<accession>A0A0E0JDD9</accession>
<evidence type="ECO:0000313" key="1">
    <source>
        <dbReference type="EnsemblPlants" id="OPUNC01G01060.1"/>
    </source>
</evidence>
<evidence type="ECO:0000313" key="2">
    <source>
        <dbReference type="Proteomes" id="UP000026962"/>
    </source>
</evidence>
<reference evidence="1" key="1">
    <citation type="submission" date="2015-04" db="UniProtKB">
        <authorList>
            <consortium name="EnsemblPlants"/>
        </authorList>
    </citation>
    <scope>IDENTIFICATION</scope>
</reference>
<dbReference type="Gramene" id="OPUNC01G01060.1">
    <property type="protein sequence ID" value="OPUNC01G01060.1"/>
    <property type="gene ID" value="OPUNC01G01060"/>
</dbReference>
<reference evidence="1" key="2">
    <citation type="submission" date="2018-05" db="EMBL/GenBank/DDBJ databases">
        <title>OpunRS2 (Oryza punctata Reference Sequence Version 2).</title>
        <authorList>
            <person name="Zhang J."/>
            <person name="Kudrna D."/>
            <person name="Lee S."/>
            <person name="Talag J."/>
            <person name="Welchert J."/>
            <person name="Wing R.A."/>
        </authorList>
    </citation>
    <scope>NUCLEOTIDE SEQUENCE [LARGE SCALE GENOMIC DNA]</scope>
</reference>
<protein>
    <submittedName>
        <fullName evidence="1">Uncharacterized protein</fullName>
    </submittedName>
</protein>
<sequence>MMGTWLVGTSSGFHGGRGLHGVVLIGDWQLRTCRCSLVAGICRDTLRRLRLFRSLAGAFLDYHRVFYPCELIQYKLMSMGVSLLRQDVDMEIPDKAGGRRPVQRLDRRHACVFQRLPGAHCMQRT</sequence>
<organism evidence="1">
    <name type="scientific">Oryza punctata</name>
    <name type="common">Red rice</name>
    <dbReference type="NCBI Taxonomy" id="4537"/>
    <lineage>
        <taxon>Eukaryota</taxon>
        <taxon>Viridiplantae</taxon>
        <taxon>Streptophyta</taxon>
        <taxon>Embryophyta</taxon>
        <taxon>Tracheophyta</taxon>
        <taxon>Spermatophyta</taxon>
        <taxon>Magnoliopsida</taxon>
        <taxon>Liliopsida</taxon>
        <taxon>Poales</taxon>
        <taxon>Poaceae</taxon>
        <taxon>BOP clade</taxon>
        <taxon>Oryzoideae</taxon>
        <taxon>Oryzeae</taxon>
        <taxon>Oryzinae</taxon>
        <taxon>Oryza</taxon>
    </lineage>
</organism>
<proteinExistence type="predicted"/>
<name>A0A0E0JDD9_ORYPU</name>
<dbReference type="EnsemblPlants" id="OPUNC01G01060.1">
    <property type="protein sequence ID" value="OPUNC01G01060.1"/>
    <property type="gene ID" value="OPUNC01G01060"/>
</dbReference>
<dbReference type="HOGENOM" id="CLU_1996313_0_0_1"/>
<dbReference type="Proteomes" id="UP000026962">
    <property type="component" value="Chromosome 1"/>
</dbReference>
<keyword evidence="2" id="KW-1185">Reference proteome</keyword>